<keyword evidence="2" id="KW-1185">Reference proteome</keyword>
<dbReference type="Proteomes" id="UP000660861">
    <property type="component" value="Unassembled WGS sequence"/>
</dbReference>
<proteinExistence type="predicted"/>
<gene>
    <name evidence="1" type="ORF">H8709_06815</name>
</gene>
<dbReference type="RefSeq" id="WP_262397642.1">
    <property type="nucleotide sequence ID" value="NZ_JACRTC010000004.1"/>
</dbReference>
<sequence>MRFSFGRRGRPAAAANVVQTSPPPGFDWDKGMLGLDEQCRLYDRLRESVPLIDAALCKIVRLTMGDITVSLGDKKAERELAAFLERVPVSGGGAGLGEFLARYLDSLLCYGNAVGEVVLDHKRGEIAGLYHASLADVEARPGENPLETRIFSRSGGFDLRPVPYPQLVLFSALSPRPGEAVGRSLLRSLPFVSDVLLKIFEATRQNFERVGNVRFAVTYHPGDGPMDRAYAQEMARHIADEWRSAISAQDGRVRDFVCVGDVDIKVIGADNQVLDIQVPVRQMTEQIVAKLGVPPFLLGLQWSTTERMSAQQADILTSELDCYRTQLNAVIRRIVGIWLGLRGIEDEPVITWESINLQDEVELAKARLYDAQARQLEQILERGEVKP</sequence>
<organism evidence="1 2">
    <name type="scientific">Zongyangia hominis</name>
    <dbReference type="NCBI Taxonomy" id="2763677"/>
    <lineage>
        <taxon>Bacteria</taxon>
        <taxon>Bacillati</taxon>
        <taxon>Bacillota</taxon>
        <taxon>Clostridia</taxon>
        <taxon>Eubacteriales</taxon>
        <taxon>Oscillospiraceae</taxon>
        <taxon>Zongyangia</taxon>
    </lineage>
</organism>
<dbReference type="AlphaFoldDB" id="A0A926IBU4"/>
<dbReference type="InterPro" id="IPR006944">
    <property type="entry name" value="Phage/GTA_portal"/>
</dbReference>
<comment type="caution">
    <text evidence="1">The sequence shown here is derived from an EMBL/GenBank/DDBJ whole genome shotgun (WGS) entry which is preliminary data.</text>
</comment>
<reference evidence="1" key="1">
    <citation type="submission" date="2020-08" db="EMBL/GenBank/DDBJ databases">
        <title>Genome public.</title>
        <authorList>
            <person name="Liu C."/>
            <person name="Sun Q."/>
        </authorList>
    </citation>
    <scope>NUCLEOTIDE SEQUENCE</scope>
    <source>
        <strain evidence="1">NSJ-54</strain>
    </source>
</reference>
<dbReference type="Pfam" id="PF04860">
    <property type="entry name" value="Phage_portal"/>
    <property type="match status" value="1"/>
</dbReference>
<evidence type="ECO:0000313" key="2">
    <source>
        <dbReference type="Proteomes" id="UP000660861"/>
    </source>
</evidence>
<evidence type="ECO:0000313" key="1">
    <source>
        <dbReference type="EMBL" id="MBC8570542.1"/>
    </source>
</evidence>
<dbReference type="EMBL" id="JACRTC010000004">
    <property type="protein sequence ID" value="MBC8570542.1"/>
    <property type="molecule type" value="Genomic_DNA"/>
</dbReference>
<name>A0A926IBU4_9FIRM</name>
<protein>
    <submittedName>
        <fullName evidence="1">Phage portal protein</fullName>
    </submittedName>
</protein>
<accession>A0A926IBU4</accession>